<organism evidence="2 3">
    <name type="scientific">Podospora aff. communis PSN243</name>
    <dbReference type="NCBI Taxonomy" id="3040156"/>
    <lineage>
        <taxon>Eukaryota</taxon>
        <taxon>Fungi</taxon>
        <taxon>Dikarya</taxon>
        <taxon>Ascomycota</taxon>
        <taxon>Pezizomycotina</taxon>
        <taxon>Sordariomycetes</taxon>
        <taxon>Sordariomycetidae</taxon>
        <taxon>Sordariales</taxon>
        <taxon>Podosporaceae</taxon>
        <taxon>Podospora</taxon>
    </lineage>
</organism>
<name>A0AAV9GSX0_9PEZI</name>
<comment type="caution">
    <text evidence="2">The sequence shown here is derived from an EMBL/GenBank/DDBJ whole genome shotgun (WGS) entry which is preliminary data.</text>
</comment>
<keyword evidence="3" id="KW-1185">Reference proteome</keyword>
<evidence type="ECO:0000313" key="2">
    <source>
        <dbReference type="EMBL" id="KAK4450562.1"/>
    </source>
</evidence>
<feature type="chain" id="PRO_5043564012" evidence="1">
    <location>
        <begin position="21"/>
        <end position="181"/>
    </location>
</feature>
<gene>
    <name evidence="2" type="ORF">QBC34DRAFT_424697</name>
</gene>
<sequence length="181" mass="20737">MTRLFLLAWATALLAPLVSATWNSFWVHTGLEVPENSLMERQVYIFTGTNNMVGKPTLDDCYRITSRAQLYLPSIDIFAPEKRGVNCTGSWQWGDEFDPNGIERVEMNTNWGHFTWYDIGSYGRTTIRGSLLDVEDRPVGSCWRVPRLPKPMECYHWQDKTQYLVEPVLFCTGNSAGAFDL</sequence>
<accession>A0AAV9GSX0</accession>
<dbReference type="AlphaFoldDB" id="A0AAV9GSX0"/>
<reference evidence="2" key="2">
    <citation type="submission" date="2023-05" db="EMBL/GenBank/DDBJ databases">
        <authorList>
            <consortium name="Lawrence Berkeley National Laboratory"/>
            <person name="Steindorff A."/>
            <person name="Hensen N."/>
            <person name="Bonometti L."/>
            <person name="Westerberg I."/>
            <person name="Brannstrom I.O."/>
            <person name="Guillou S."/>
            <person name="Cros-Aarteil S."/>
            <person name="Calhoun S."/>
            <person name="Haridas S."/>
            <person name="Kuo A."/>
            <person name="Mondo S."/>
            <person name="Pangilinan J."/>
            <person name="Riley R."/>
            <person name="Labutti K."/>
            <person name="Andreopoulos B."/>
            <person name="Lipzen A."/>
            <person name="Chen C."/>
            <person name="Yanf M."/>
            <person name="Daum C."/>
            <person name="Ng V."/>
            <person name="Clum A."/>
            <person name="Ohm R."/>
            <person name="Martin F."/>
            <person name="Silar P."/>
            <person name="Natvig D."/>
            <person name="Lalanne C."/>
            <person name="Gautier V."/>
            <person name="Ament-Velasquez S.L."/>
            <person name="Kruys A."/>
            <person name="Hutchinson M.I."/>
            <person name="Powell A.J."/>
            <person name="Barry K."/>
            <person name="Miller A.N."/>
            <person name="Grigoriev I.V."/>
            <person name="Debuchy R."/>
            <person name="Gladieux P."/>
            <person name="Thoren M.H."/>
            <person name="Johannesson H."/>
        </authorList>
    </citation>
    <scope>NUCLEOTIDE SEQUENCE</scope>
    <source>
        <strain evidence="2">PSN243</strain>
    </source>
</reference>
<dbReference type="Proteomes" id="UP001321760">
    <property type="component" value="Unassembled WGS sequence"/>
</dbReference>
<reference evidence="2" key="1">
    <citation type="journal article" date="2023" name="Mol. Phylogenet. Evol.">
        <title>Genome-scale phylogeny and comparative genomics of the fungal order Sordariales.</title>
        <authorList>
            <person name="Hensen N."/>
            <person name="Bonometti L."/>
            <person name="Westerberg I."/>
            <person name="Brannstrom I.O."/>
            <person name="Guillou S."/>
            <person name="Cros-Aarteil S."/>
            <person name="Calhoun S."/>
            <person name="Haridas S."/>
            <person name="Kuo A."/>
            <person name="Mondo S."/>
            <person name="Pangilinan J."/>
            <person name="Riley R."/>
            <person name="LaButti K."/>
            <person name="Andreopoulos B."/>
            <person name="Lipzen A."/>
            <person name="Chen C."/>
            <person name="Yan M."/>
            <person name="Daum C."/>
            <person name="Ng V."/>
            <person name="Clum A."/>
            <person name="Steindorff A."/>
            <person name="Ohm R.A."/>
            <person name="Martin F."/>
            <person name="Silar P."/>
            <person name="Natvig D.O."/>
            <person name="Lalanne C."/>
            <person name="Gautier V."/>
            <person name="Ament-Velasquez S.L."/>
            <person name="Kruys A."/>
            <person name="Hutchinson M.I."/>
            <person name="Powell A.J."/>
            <person name="Barry K."/>
            <person name="Miller A.N."/>
            <person name="Grigoriev I.V."/>
            <person name="Debuchy R."/>
            <person name="Gladieux P."/>
            <person name="Hiltunen Thoren M."/>
            <person name="Johannesson H."/>
        </authorList>
    </citation>
    <scope>NUCLEOTIDE SEQUENCE</scope>
    <source>
        <strain evidence="2">PSN243</strain>
    </source>
</reference>
<evidence type="ECO:0000313" key="3">
    <source>
        <dbReference type="Proteomes" id="UP001321760"/>
    </source>
</evidence>
<protein>
    <submittedName>
        <fullName evidence="2">Uncharacterized protein</fullName>
    </submittedName>
</protein>
<proteinExistence type="predicted"/>
<dbReference type="EMBL" id="MU865932">
    <property type="protein sequence ID" value="KAK4450562.1"/>
    <property type="molecule type" value="Genomic_DNA"/>
</dbReference>
<evidence type="ECO:0000256" key="1">
    <source>
        <dbReference type="SAM" id="SignalP"/>
    </source>
</evidence>
<keyword evidence="1" id="KW-0732">Signal</keyword>
<feature type="signal peptide" evidence="1">
    <location>
        <begin position="1"/>
        <end position="20"/>
    </location>
</feature>